<protein>
    <recommendedName>
        <fullName evidence="3">carbonic anhydrase</fullName>
        <ecNumber evidence="3">4.2.1.1</ecNumber>
    </recommendedName>
</protein>
<keyword evidence="4" id="KW-0479">Metal-binding</keyword>
<dbReference type="EC" id="4.2.1.1" evidence="3"/>
<keyword evidence="5" id="KW-0862">Zinc</keyword>
<dbReference type="Proteomes" id="UP001589619">
    <property type="component" value="Unassembled WGS sequence"/>
</dbReference>
<sequence>MTRLLDEIIGFNRTFVEQQKYEPYLTSKFPDKKFVILTCMDTRLIELLPASMNIKNGDVKMIKSAGGVVSTAFGGIMRSIIVAIYELGAEEVLVIGHHDCGMNHINPQHMKAKFLERGIPEDTLQILQNSGLNIEHWLRGFNDVTESIRSSVNLIRHHPLVPSIPIHGLVIDPKTGKLDVVDEGYRD</sequence>
<gene>
    <name evidence="7" type="ORF">ACFFNY_25090</name>
</gene>
<evidence type="ECO:0000256" key="2">
    <source>
        <dbReference type="ARBA" id="ARBA00006217"/>
    </source>
</evidence>
<dbReference type="Pfam" id="PF00484">
    <property type="entry name" value="Pro_CA"/>
    <property type="match status" value="1"/>
</dbReference>
<evidence type="ECO:0000313" key="8">
    <source>
        <dbReference type="Proteomes" id="UP001589619"/>
    </source>
</evidence>
<dbReference type="EMBL" id="JBHMAG010000016">
    <property type="protein sequence ID" value="MFB9754862.1"/>
    <property type="molecule type" value="Genomic_DNA"/>
</dbReference>
<dbReference type="PANTHER" id="PTHR43175:SF3">
    <property type="entry name" value="CARBON DISULFIDE HYDROLASE"/>
    <property type="match status" value="1"/>
</dbReference>
<evidence type="ECO:0000313" key="7">
    <source>
        <dbReference type="EMBL" id="MFB9754862.1"/>
    </source>
</evidence>
<reference evidence="7 8" key="1">
    <citation type="submission" date="2024-09" db="EMBL/GenBank/DDBJ databases">
        <authorList>
            <person name="Sun Q."/>
            <person name="Mori K."/>
        </authorList>
    </citation>
    <scope>NUCLEOTIDE SEQUENCE [LARGE SCALE GENOMIC DNA]</scope>
    <source>
        <strain evidence="7 8">JCM 12520</strain>
    </source>
</reference>
<evidence type="ECO:0000256" key="3">
    <source>
        <dbReference type="ARBA" id="ARBA00012925"/>
    </source>
</evidence>
<dbReference type="CDD" id="cd03379">
    <property type="entry name" value="beta_CA_cladeD"/>
    <property type="match status" value="1"/>
</dbReference>
<comment type="catalytic activity">
    <reaction evidence="6">
        <text>hydrogencarbonate + H(+) = CO2 + H2O</text>
        <dbReference type="Rhea" id="RHEA:10748"/>
        <dbReference type="ChEBI" id="CHEBI:15377"/>
        <dbReference type="ChEBI" id="CHEBI:15378"/>
        <dbReference type="ChEBI" id="CHEBI:16526"/>
        <dbReference type="ChEBI" id="CHEBI:17544"/>
        <dbReference type="EC" id="4.2.1.1"/>
    </reaction>
</comment>
<dbReference type="PANTHER" id="PTHR43175">
    <property type="entry name" value="CARBONIC ANHYDRASE"/>
    <property type="match status" value="1"/>
</dbReference>
<name>A0ABV5W2P9_9BACL</name>
<dbReference type="InterPro" id="IPR036874">
    <property type="entry name" value="Carbonic_anhydrase_sf"/>
</dbReference>
<evidence type="ECO:0000256" key="1">
    <source>
        <dbReference type="ARBA" id="ARBA00001947"/>
    </source>
</evidence>
<dbReference type="Gene3D" id="3.40.1050.10">
    <property type="entry name" value="Carbonic anhydrase"/>
    <property type="match status" value="1"/>
</dbReference>
<keyword evidence="8" id="KW-1185">Reference proteome</keyword>
<evidence type="ECO:0000256" key="6">
    <source>
        <dbReference type="ARBA" id="ARBA00048348"/>
    </source>
</evidence>
<dbReference type="SMART" id="SM00947">
    <property type="entry name" value="Pro_CA"/>
    <property type="match status" value="1"/>
</dbReference>
<dbReference type="InterPro" id="IPR001765">
    <property type="entry name" value="Carbonic_anhydrase"/>
</dbReference>
<evidence type="ECO:0000256" key="4">
    <source>
        <dbReference type="ARBA" id="ARBA00022723"/>
    </source>
</evidence>
<evidence type="ECO:0000256" key="5">
    <source>
        <dbReference type="ARBA" id="ARBA00022833"/>
    </source>
</evidence>
<comment type="cofactor">
    <cofactor evidence="1">
        <name>Zn(2+)</name>
        <dbReference type="ChEBI" id="CHEBI:29105"/>
    </cofactor>
</comment>
<proteinExistence type="inferred from homology"/>
<dbReference type="RefSeq" id="WP_344909839.1">
    <property type="nucleotide sequence ID" value="NZ_BAAAYO010000008.1"/>
</dbReference>
<comment type="caution">
    <text evidence="7">The sequence shown here is derived from an EMBL/GenBank/DDBJ whole genome shotgun (WGS) entry which is preliminary data.</text>
</comment>
<comment type="similarity">
    <text evidence="2">Belongs to the beta-class carbonic anhydrase family.</text>
</comment>
<organism evidence="7 8">
    <name type="scientific">Paenibacillus hodogayensis</name>
    <dbReference type="NCBI Taxonomy" id="279208"/>
    <lineage>
        <taxon>Bacteria</taxon>
        <taxon>Bacillati</taxon>
        <taxon>Bacillota</taxon>
        <taxon>Bacilli</taxon>
        <taxon>Bacillales</taxon>
        <taxon>Paenibacillaceae</taxon>
        <taxon>Paenibacillus</taxon>
    </lineage>
</organism>
<dbReference type="SUPFAM" id="SSF53056">
    <property type="entry name" value="beta-carbonic anhydrase, cab"/>
    <property type="match status" value="1"/>
</dbReference>
<accession>A0ABV5W2P9</accession>